<dbReference type="InterPro" id="IPR012349">
    <property type="entry name" value="Split_barrel_FMN-bd"/>
</dbReference>
<dbReference type="AlphaFoldDB" id="A0A3G8JIP4"/>
<dbReference type="Proteomes" id="UP000271469">
    <property type="component" value="Chromosome"/>
</dbReference>
<sequence>MVDNVVQVLTDDEAAELLATVTLGRIALSVNGQPDIYPVNYHAGDGRIVFRTGEGTKLAQIAVNENVAFEADDHDAVGGWSVVAKGTARVLVSTHDIAAADELSLRPWIPTIKYNYVEISVAEIAGRRFQFGPEPERYPV</sequence>
<name>A0A3G8JIP4_9ACTN</name>
<protein>
    <recommendedName>
        <fullName evidence="3">Pyridoxamine 5'-phosphate oxidase putative domain-containing protein</fullName>
    </recommendedName>
</protein>
<dbReference type="SUPFAM" id="SSF50475">
    <property type="entry name" value="FMN-binding split barrel"/>
    <property type="match status" value="1"/>
</dbReference>
<evidence type="ECO:0008006" key="3">
    <source>
        <dbReference type="Google" id="ProtNLM"/>
    </source>
</evidence>
<reference evidence="1 2" key="1">
    <citation type="submission" date="2018-11" db="EMBL/GenBank/DDBJ databases">
        <title>Gordonia insulae sp. nov., isolated from an island soil.</title>
        <authorList>
            <person name="Kim Y.S."/>
            <person name="Kim S.B."/>
        </authorList>
    </citation>
    <scope>NUCLEOTIDE SEQUENCE [LARGE SCALE GENOMIC DNA]</scope>
    <source>
        <strain evidence="1 2">MMS17-SY073</strain>
    </source>
</reference>
<dbReference type="KEGG" id="gom:D7316_01465"/>
<dbReference type="Gene3D" id="2.30.110.10">
    <property type="entry name" value="Electron Transport, Fmn-binding Protein, Chain A"/>
    <property type="match status" value="1"/>
</dbReference>
<dbReference type="OrthoDB" id="7062584at2"/>
<keyword evidence="2" id="KW-1185">Reference proteome</keyword>
<dbReference type="Pfam" id="PF12900">
    <property type="entry name" value="Pyridox_ox_2"/>
    <property type="match status" value="1"/>
</dbReference>
<dbReference type="InterPro" id="IPR024747">
    <property type="entry name" value="Pyridox_Oxase-rel"/>
</dbReference>
<dbReference type="EMBL" id="CP033972">
    <property type="protein sequence ID" value="AZG44873.1"/>
    <property type="molecule type" value="Genomic_DNA"/>
</dbReference>
<accession>A0A3G8JIP4</accession>
<evidence type="ECO:0000313" key="1">
    <source>
        <dbReference type="EMBL" id="AZG44873.1"/>
    </source>
</evidence>
<dbReference type="RefSeq" id="WP_124707674.1">
    <property type="nucleotide sequence ID" value="NZ_CP033972.1"/>
</dbReference>
<proteinExistence type="predicted"/>
<gene>
    <name evidence="1" type="ORF">D7316_01465</name>
</gene>
<organism evidence="1 2">
    <name type="scientific">Gordonia insulae</name>
    <dbReference type="NCBI Taxonomy" id="2420509"/>
    <lineage>
        <taxon>Bacteria</taxon>
        <taxon>Bacillati</taxon>
        <taxon>Actinomycetota</taxon>
        <taxon>Actinomycetes</taxon>
        <taxon>Mycobacteriales</taxon>
        <taxon>Gordoniaceae</taxon>
        <taxon>Gordonia</taxon>
    </lineage>
</organism>
<evidence type="ECO:0000313" key="2">
    <source>
        <dbReference type="Proteomes" id="UP000271469"/>
    </source>
</evidence>